<keyword evidence="2" id="KW-1185">Reference proteome</keyword>
<gene>
    <name evidence="1" type="ORF">D4A47_02415</name>
</gene>
<dbReference type="AlphaFoldDB" id="A0A498CPT0"/>
<accession>A0A498CPT0</accession>
<dbReference type="RefSeq" id="WP_121585996.1">
    <property type="nucleotide sequence ID" value="NZ_RCHT01000002.1"/>
</dbReference>
<protein>
    <submittedName>
        <fullName evidence="1">Amino acid synthesis family protein</fullName>
    </submittedName>
</protein>
<evidence type="ECO:0000313" key="1">
    <source>
        <dbReference type="EMBL" id="RLL13764.1"/>
    </source>
</evidence>
<reference evidence="1 2" key="1">
    <citation type="submission" date="2018-10" db="EMBL/GenBank/DDBJ databases">
        <title>Anaerotruncus faecis sp. nov., isolated from human feces.</title>
        <authorList>
            <person name="Wang Y.-J."/>
        </authorList>
    </citation>
    <scope>NUCLEOTIDE SEQUENCE [LARGE SCALE GENOMIC DNA]</scope>
    <source>
        <strain evidence="1 2">22A2-44</strain>
    </source>
</reference>
<organism evidence="1 2">
    <name type="scientific">Anaerotruncus massiliensis</name>
    <name type="common">ex Liu et al. 2021</name>
    <dbReference type="NCBI Taxonomy" id="2321404"/>
    <lineage>
        <taxon>Bacteria</taxon>
        <taxon>Bacillati</taxon>
        <taxon>Bacillota</taxon>
        <taxon>Clostridia</taxon>
        <taxon>Eubacteriales</taxon>
        <taxon>Oscillospiraceae</taxon>
        <taxon>Anaerotruncus</taxon>
    </lineage>
</organism>
<name>A0A498CPT0_9FIRM</name>
<sequence>MKPYVRKEVVIIDEIRAEIGRPLPVPLRKCASVAIVENLFAGKRVEDLSLYGEYGEWLGRLLVENALEALGVGPEEIQSYGKAVVTGLAGEQEHGSALLHIAFDGPVREALRDTLSIIPSTEKAGPAGCSVDVPLHSKRAVKVRTHYDAMEVSVADAPRPDEIMVVLCLTTGSRPFPRVGGLLLDQVKGVDGVS</sequence>
<dbReference type="InterPro" id="IPR009569">
    <property type="entry name" value="AA_synth_put"/>
</dbReference>
<dbReference type="EMBL" id="RCHT01000002">
    <property type="protein sequence ID" value="RLL13764.1"/>
    <property type="molecule type" value="Genomic_DNA"/>
</dbReference>
<proteinExistence type="predicted"/>
<dbReference type="SUPFAM" id="SSF160519">
    <property type="entry name" value="BB2672-like"/>
    <property type="match status" value="1"/>
</dbReference>
<dbReference type="Gene3D" id="3.30.1330.110">
    <property type="entry name" value="BB2672"/>
    <property type="match status" value="1"/>
</dbReference>
<dbReference type="Proteomes" id="UP000276301">
    <property type="component" value="Unassembled WGS sequence"/>
</dbReference>
<comment type="caution">
    <text evidence="1">The sequence shown here is derived from an EMBL/GenBank/DDBJ whole genome shotgun (WGS) entry which is preliminary data.</text>
</comment>
<dbReference type="InterPro" id="IPR035936">
    <property type="entry name" value="BB2672"/>
</dbReference>
<dbReference type="Pfam" id="PF06684">
    <property type="entry name" value="AA_synth"/>
    <property type="match status" value="1"/>
</dbReference>
<evidence type="ECO:0000313" key="2">
    <source>
        <dbReference type="Proteomes" id="UP000276301"/>
    </source>
</evidence>